<dbReference type="EMBL" id="CAVLEF010000140">
    <property type="protein sequence ID" value="CAK1552319.1"/>
    <property type="molecule type" value="Genomic_DNA"/>
</dbReference>
<dbReference type="Proteomes" id="UP001497472">
    <property type="component" value="Unassembled WGS sequence"/>
</dbReference>
<proteinExistence type="predicted"/>
<gene>
    <name evidence="1" type="ORF">LNINA_LOCUS11369</name>
</gene>
<keyword evidence="2" id="KW-1185">Reference proteome</keyword>
<sequence>MRLFPSDSGPVPTRTAAGLNPLLGNPKLAKKLRILKQLPDTSPFARTVSFVNLSFDVRLDKKNYTFIAVARHITICIWQVLNPSCGTTSHAQNLQFHQ</sequence>
<dbReference type="AlphaFoldDB" id="A0AAV1JV98"/>
<reference evidence="1 2" key="1">
    <citation type="submission" date="2023-11" db="EMBL/GenBank/DDBJ databases">
        <authorList>
            <person name="Okamura Y."/>
        </authorList>
    </citation>
    <scope>NUCLEOTIDE SEQUENCE [LARGE SCALE GENOMIC DNA]</scope>
</reference>
<evidence type="ECO:0000313" key="1">
    <source>
        <dbReference type="EMBL" id="CAK1552319.1"/>
    </source>
</evidence>
<evidence type="ECO:0000313" key="2">
    <source>
        <dbReference type="Proteomes" id="UP001497472"/>
    </source>
</evidence>
<organism evidence="1 2">
    <name type="scientific">Leptosia nina</name>
    <dbReference type="NCBI Taxonomy" id="320188"/>
    <lineage>
        <taxon>Eukaryota</taxon>
        <taxon>Metazoa</taxon>
        <taxon>Ecdysozoa</taxon>
        <taxon>Arthropoda</taxon>
        <taxon>Hexapoda</taxon>
        <taxon>Insecta</taxon>
        <taxon>Pterygota</taxon>
        <taxon>Neoptera</taxon>
        <taxon>Endopterygota</taxon>
        <taxon>Lepidoptera</taxon>
        <taxon>Glossata</taxon>
        <taxon>Ditrysia</taxon>
        <taxon>Papilionoidea</taxon>
        <taxon>Pieridae</taxon>
        <taxon>Pierinae</taxon>
        <taxon>Leptosia</taxon>
    </lineage>
</organism>
<comment type="caution">
    <text evidence="1">The sequence shown here is derived from an EMBL/GenBank/DDBJ whole genome shotgun (WGS) entry which is preliminary data.</text>
</comment>
<name>A0AAV1JV98_9NEOP</name>
<protein>
    <submittedName>
        <fullName evidence="1">Uncharacterized protein</fullName>
    </submittedName>
</protein>
<accession>A0AAV1JV98</accession>